<evidence type="ECO:0000313" key="2">
    <source>
        <dbReference type="EMBL" id="RJF69411.1"/>
    </source>
</evidence>
<dbReference type="GO" id="GO:0016702">
    <property type="term" value="F:oxidoreductase activity, acting on single donors with incorporation of molecular oxygen, incorporation of two atoms of oxygen"/>
    <property type="evidence" value="ECO:0007669"/>
    <property type="project" value="UniProtKB-ARBA"/>
</dbReference>
<dbReference type="EMBL" id="QYYD01000024">
    <property type="protein sequence ID" value="RJF69411.1"/>
    <property type="molecule type" value="Genomic_DNA"/>
</dbReference>
<dbReference type="GO" id="GO:0008198">
    <property type="term" value="F:ferrous iron binding"/>
    <property type="evidence" value="ECO:0007669"/>
    <property type="project" value="InterPro"/>
</dbReference>
<gene>
    <name evidence="2" type="ORF">D4Q52_20735</name>
</gene>
<dbReference type="AlphaFoldDB" id="A0A418V0P1"/>
<dbReference type="CDD" id="cd07359">
    <property type="entry name" value="PCA_45_Doxase_B_like"/>
    <property type="match status" value="1"/>
</dbReference>
<evidence type="ECO:0000259" key="1">
    <source>
        <dbReference type="Pfam" id="PF02900"/>
    </source>
</evidence>
<proteinExistence type="predicted"/>
<dbReference type="Pfam" id="PF02900">
    <property type="entry name" value="LigB"/>
    <property type="match status" value="1"/>
</dbReference>
<comment type="caution">
    <text evidence="2">The sequence shown here is derived from an EMBL/GenBank/DDBJ whole genome shotgun (WGS) entry which is preliminary data.</text>
</comment>
<reference evidence="2 3" key="1">
    <citation type="submission" date="2018-09" db="EMBL/GenBank/DDBJ databases">
        <title>Draft genome sequence of Rhodopseudomonas palustris 2.1.18.</title>
        <authorList>
            <person name="Robertson S.L."/>
            <person name="Meyer T.E."/>
            <person name="Kyndt J.A."/>
        </authorList>
    </citation>
    <scope>NUCLEOTIDE SEQUENCE [LARGE SCALE GENOMIC DNA]</scope>
    <source>
        <strain evidence="2 3">2.1.18</strain>
    </source>
</reference>
<dbReference type="InterPro" id="IPR004183">
    <property type="entry name" value="Xdiol_dOase_suB"/>
</dbReference>
<dbReference type="Gene3D" id="3.40.830.10">
    <property type="entry name" value="LigB-like"/>
    <property type="match status" value="1"/>
</dbReference>
<dbReference type="SUPFAM" id="SSF53213">
    <property type="entry name" value="LigB-like"/>
    <property type="match status" value="1"/>
</dbReference>
<keyword evidence="2" id="KW-0560">Oxidoreductase</keyword>
<protein>
    <submittedName>
        <fullName evidence="2">2,3-dihydroxyphenylpropionate 1,2-dioxygenase</fullName>
    </submittedName>
</protein>
<evidence type="ECO:0000313" key="3">
    <source>
        <dbReference type="Proteomes" id="UP000285523"/>
    </source>
</evidence>
<keyword evidence="2" id="KW-0223">Dioxygenase</keyword>
<name>A0A418V0P1_RHOPL</name>
<dbReference type="Proteomes" id="UP000285523">
    <property type="component" value="Unassembled WGS sequence"/>
</dbReference>
<sequence>MGDLAFAAAMSHAPGIAAFTDKAPEQQRRGFLDAAAAVGALLDASKPDAIVFVAPDHFTNFFVDRMPAFCVGINDDYEGPVEKWLGMPKGRVPGAPDLAAHLLEAAMDSGFDPAFSRGLKLEHSVMVPMSLIRPQRDIPIVWIMVNCQVAPMPSLRRCYEFGRVLRKTIGLRPERVAVIATGGLSHAPGAAEANRLDPEFDREFLAMLASETPTSMLDIPLSRLDQAGFGSWEIRPWAVVLGATEGRPAQTLSYAPIEAWQTGCAVSVFS</sequence>
<dbReference type="RefSeq" id="WP_119858477.1">
    <property type="nucleotide sequence ID" value="NZ_QYYD01000024.1"/>
</dbReference>
<organism evidence="2 3">
    <name type="scientific">Rhodopseudomonas palustris</name>
    <dbReference type="NCBI Taxonomy" id="1076"/>
    <lineage>
        <taxon>Bacteria</taxon>
        <taxon>Pseudomonadati</taxon>
        <taxon>Pseudomonadota</taxon>
        <taxon>Alphaproteobacteria</taxon>
        <taxon>Hyphomicrobiales</taxon>
        <taxon>Nitrobacteraceae</taxon>
        <taxon>Rhodopseudomonas</taxon>
    </lineage>
</organism>
<accession>A0A418V0P1</accession>
<feature type="domain" description="Extradiol ring-cleavage dioxygenase class III enzyme subunit B" evidence="1">
    <location>
        <begin position="7"/>
        <end position="262"/>
    </location>
</feature>
<dbReference type="OrthoDB" id="8673673at2"/>